<reference evidence="1 2" key="1">
    <citation type="submission" date="2020-04" db="EMBL/GenBank/DDBJ databases">
        <authorList>
            <person name="Hitch T.C.A."/>
            <person name="Wylensek D."/>
            <person name="Clavel T."/>
        </authorList>
    </citation>
    <scope>NUCLEOTIDE SEQUENCE [LARGE SCALE GENOMIC DNA]</scope>
    <source>
        <strain evidence="1 2">PG-251-APC-1</strain>
    </source>
</reference>
<dbReference type="Gene3D" id="3.30.70.1150">
    <property type="entry name" value="ACT-like. Chain A, domain 2"/>
    <property type="match status" value="1"/>
</dbReference>
<evidence type="ECO:0000313" key="2">
    <source>
        <dbReference type="Proteomes" id="UP000522333"/>
    </source>
</evidence>
<dbReference type="AlphaFoldDB" id="A0A848CF26"/>
<dbReference type="RefSeq" id="WP_168935397.1">
    <property type="nucleotide sequence ID" value="NZ_JAQXHY010000016.1"/>
</dbReference>
<name>A0A848CF26_9BACT</name>
<dbReference type="InterPro" id="IPR045865">
    <property type="entry name" value="ACT-like_dom_sf"/>
</dbReference>
<dbReference type="NCBIfam" id="TIGR03959">
    <property type="entry name" value="hyd_TM1266"/>
    <property type="match status" value="1"/>
</dbReference>
<proteinExistence type="predicted"/>
<gene>
    <name evidence="1" type="ORF">HF854_05430</name>
</gene>
<dbReference type="InterPro" id="IPR023860">
    <property type="entry name" value="FeFe-hyd_TM1266"/>
</dbReference>
<evidence type="ECO:0000313" key="1">
    <source>
        <dbReference type="EMBL" id="NME51976.1"/>
    </source>
</evidence>
<sequence>MVSQEKRIGVVALAIHDRQARATSVNNVISQYADLVVGRMGVPYRERGLSIIALLVDGSTDALGAMTGKLGNIPGVKVRSVLLTAAGQELSPKEDS</sequence>
<dbReference type="EMBL" id="JABAFY010000014">
    <property type="protein sequence ID" value="NME51976.1"/>
    <property type="molecule type" value="Genomic_DNA"/>
</dbReference>
<organism evidence="1 2">
    <name type="scientific">Desulfovibrio piger</name>
    <dbReference type="NCBI Taxonomy" id="901"/>
    <lineage>
        <taxon>Bacteria</taxon>
        <taxon>Pseudomonadati</taxon>
        <taxon>Thermodesulfobacteriota</taxon>
        <taxon>Desulfovibrionia</taxon>
        <taxon>Desulfovibrionales</taxon>
        <taxon>Desulfovibrionaceae</taxon>
        <taxon>Desulfovibrio</taxon>
    </lineage>
</organism>
<accession>A0A848CF26</accession>
<dbReference type="SUPFAM" id="SSF55021">
    <property type="entry name" value="ACT-like"/>
    <property type="match status" value="1"/>
</dbReference>
<dbReference type="InterPro" id="IPR027271">
    <property type="entry name" value="Acetolactate_synth/TF_NikR_C"/>
</dbReference>
<protein>
    <submittedName>
        <fullName evidence="1">CopG family transcriptional regulator</fullName>
    </submittedName>
</protein>
<dbReference type="Proteomes" id="UP000522333">
    <property type="component" value="Unassembled WGS sequence"/>
</dbReference>
<dbReference type="Pfam" id="PF21699">
    <property type="entry name" value="TM1266-like"/>
    <property type="match status" value="1"/>
</dbReference>
<comment type="caution">
    <text evidence="1">The sequence shown here is derived from an EMBL/GenBank/DDBJ whole genome shotgun (WGS) entry which is preliminary data.</text>
</comment>